<organism evidence="1 2">
    <name type="scientific">Azonexus hydrophilus</name>
    <dbReference type="NCBI Taxonomy" id="418702"/>
    <lineage>
        <taxon>Bacteria</taxon>
        <taxon>Pseudomonadati</taxon>
        <taxon>Pseudomonadota</taxon>
        <taxon>Betaproteobacteria</taxon>
        <taxon>Rhodocyclales</taxon>
        <taxon>Azonexaceae</taxon>
        <taxon>Azonexus</taxon>
    </lineage>
</organism>
<dbReference type="RefSeq" id="WP_341744681.1">
    <property type="nucleotide sequence ID" value="NZ_CP151407.1"/>
</dbReference>
<keyword evidence="2" id="KW-1185">Reference proteome</keyword>
<proteinExistence type="predicted"/>
<protein>
    <submittedName>
        <fullName evidence="1">Uncharacterized protein</fullName>
    </submittedName>
</protein>
<name>A0ABZ2XN79_9RHOO</name>
<gene>
    <name evidence="1" type="ORF">AADV58_18205</name>
</gene>
<dbReference type="EMBL" id="CP151407">
    <property type="protein sequence ID" value="WZJ23342.1"/>
    <property type="molecule type" value="Genomic_DNA"/>
</dbReference>
<evidence type="ECO:0000313" key="2">
    <source>
        <dbReference type="Proteomes" id="UP001479520"/>
    </source>
</evidence>
<reference evidence="1 2" key="1">
    <citation type="submission" date="2024-04" db="EMBL/GenBank/DDBJ databases">
        <title>Dissimilatory iodate-reducing microorganisms contribute to the enrichment of iodine in groundwater.</title>
        <authorList>
            <person name="Jiang Z."/>
        </authorList>
    </citation>
    <scope>NUCLEOTIDE SEQUENCE [LARGE SCALE GENOMIC DNA]</scope>
    <source>
        <strain evidence="1 2">NCP973</strain>
        <plasmid evidence="1 2">unnamed1</plasmid>
    </source>
</reference>
<geneLocation type="plasmid" evidence="1 2">
    <name>unnamed1</name>
</geneLocation>
<dbReference type="Proteomes" id="UP001479520">
    <property type="component" value="Plasmid unnamed1"/>
</dbReference>
<sequence>MKNQTFVLELTKTIVIEVEAENETAANKLAENNDYEDDGAWDRAEPKISVLDVRGPKNSKCRP</sequence>
<evidence type="ECO:0000313" key="1">
    <source>
        <dbReference type="EMBL" id="WZJ23342.1"/>
    </source>
</evidence>
<accession>A0ABZ2XN79</accession>
<keyword evidence="1" id="KW-0614">Plasmid</keyword>